<protein>
    <recommendedName>
        <fullName evidence="3">tRNA (adenine(58)-N(1))-methyltransferase non-catalytic subunit TRM6</fullName>
    </recommendedName>
    <alternativeName>
        <fullName evidence="6">tRNA(m1A58)-methyltransferase subunit TRM6</fullName>
    </alternativeName>
</protein>
<evidence type="ECO:0000256" key="1">
    <source>
        <dbReference type="ARBA" id="ARBA00004123"/>
    </source>
</evidence>
<evidence type="ECO:0000256" key="5">
    <source>
        <dbReference type="ARBA" id="ARBA00023242"/>
    </source>
</evidence>
<reference evidence="8" key="1">
    <citation type="submission" date="2021-01" db="EMBL/GenBank/DDBJ databases">
        <authorList>
            <person name="Corre E."/>
            <person name="Pelletier E."/>
            <person name="Niang G."/>
            <person name="Scheremetjew M."/>
            <person name="Finn R."/>
            <person name="Kale V."/>
            <person name="Holt S."/>
            <person name="Cochrane G."/>
            <person name="Meng A."/>
            <person name="Brown T."/>
            <person name="Cohen L."/>
        </authorList>
    </citation>
    <scope>NUCLEOTIDE SEQUENCE</scope>
    <source>
        <strain evidence="8">B650</strain>
    </source>
</reference>
<evidence type="ECO:0000256" key="4">
    <source>
        <dbReference type="ARBA" id="ARBA00022694"/>
    </source>
</evidence>
<organism evidence="8">
    <name type="scientific">Leptocylindrus danicus</name>
    <dbReference type="NCBI Taxonomy" id="163516"/>
    <lineage>
        <taxon>Eukaryota</taxon>
        <taxon>Sar</taxon>
        <taxon>Stramenopiles</taxon>
        <taxon>Ochrophyta</taxon>
        <taxon>Bacillariophyta</taxon>
        <taxon>Coscinodiscophyceae</taxon>
        <taxon>Chaetocerotophycidae</taxon>
        <taxon>Leptocylindrales</taxon>
        <taxon>Leptocylindraceae</taxon>
        <taxon>Leptocylindrus</taxon>
    </lineage>
</organism>
<evidence type="ECO:0000256" key="3">
    <source>
        <dbReference type="ARBA" id="ARBA00021704"/>
    </source>
</evidence>
<comment type="subcellular location">
    <subcellularLocation>
        <location evidence="1">Nucleus</location>
    </subcellularLocation>
</comment>
<evidence type="ECO:0000256" key="7">
    <source>
        <dbReference type="SAM" id="MobiDB-lite"/>
    </source>
</evidence>
<dbReference type="EMBL" id="HBGY01006923">
    <property type="protein sequence ID" value="CAD9563993.1"/>
    <property type="molecule type" value="Transcribed_RNA"/>
</dbReference>
<dbReference type="PANTHER" id="PTHR12945:SF0">
    <property type="entry name" value="TRNA (ADENINE(58)-N(1))-METHYLTRANSFERASE NON-CATALYTIC SUBUNIT TRM6"/>
    <property type="match status" value="1"/>
</dbReference>
<gene>
    <name evidence="8" type="ORF">LDAN0321_LOCUS4269</name>
</gene>
<feature type="compositionally biased region" description="Basic residues" evidence="7">
    <location>
        <begin position="505"/>
        <end position="514"/>
    </location>
</feature>
<accession>A0A7S2K1Y7</accession>
<evidence type="ECO:0000256" key="2">
    <source>
        <dbReference type="ARBA" id="ARBA00008320"/>
    </source>
</evidence>
<evidence type="ECO:0000313" key="8">
    <source>
        <dbReference type="EMBL" id="CAD9563993.1"/>
    </source>
</evidence>
<dbReference type="Pfam" id="PF04189">
    <property type="entry name" value="Gcd10p"/>
    <property type="match status" value="1"/>
</dbReference>
<proteinExistence type="inferred from homology"/>
<dbReference type="AlphaFoldDB" id="A0A7S2K1Y7"/>
<keyword evidence="5" id="KW-0539">Nucleus</keyword>
<feature type="region of interest" description="Disordered" evidence="7">
    <location>
        <begin position="1"/>
        <end position="20"/>
    </location>
</feature>
<dbReference type="PANTHER" id="PTHR12945">
    <property type="entry name" value="TRANSLATION INITIATION FACTOR EIF3-RELATED"/>
    <property type="match status" value="1"/>
</dbReference>
<dbReference type="GO" id="GO:0030488">
    <property type="term" value="P:tRNA methylation"/>
    <property type="evidence" value="ECO:0007669"/>
    <property type="project" value="InterPro"/>
</dbReference>
<comment type="similarity">
    <text evidence="2">Belongs to the TRM6/GCD10 family.</text>
</comment>
<keyword evidence="4" id="KW-0819">tRNA processing</keyword>
<sequence length="532" mass="60376">MSKTISTTIESDPLRQSPSDTVEDGQYIILEFSDGRQLFAHCIRDKKKCQTKLKINKKHYPTQPFIGLKYGTVLELNREKDKFVPLPLGEDLIPEVDESLLELLGLGGSKTTDGKNSDGATTAEAIIINDLKSSSAVTLNRDNRNLVDNNTSQGITHERLEKLKEDGKCGAAIIKELVENSSTFADKTEFSKQKYIKRKQKKYQLRCRVIRCTGATVCEAMFLKDQRRIMSLRQDSLAQILSYANVHAGSQVLIFDTCLGLVCGALAQRMGGYGKILSLYTGQQPHAFFDMLGRFNLSYGEMSSILWVHSGEVFGSNVKCGEINVEEEDVEKAERDCFEWPCPLQSHTAKYLGKMKTDEKREEFLYKRSARFARKLARHTTMETRTWLHNQSDSLIIVSKYDPLPTLRKLLPFLASSCPFVVFGEHMEPLAECLHALKSENLAINLRLSDTWMREYQMLAGRSHPNMTMSQSGGFILTGMKLDPIQGINEIDEKVLQEMRSMVMRGRRHKKKRPSSNINDEDDGNRKHVRKT</sequence>
<name>A0A7S2K1Y7_9STRA</name>
<feature type="region of interest" description="Disordered" evidence="7">
    <location>
        <begin position="503"/>
        <end position="532"/>
    </location>
</feature>
<dbReference type="InterPro" id="IPR017423">
    <property type="entry name" value="TRM6"/>
</dbReference>
<evidence type="ECO:0000256" key="6">
    <source>
        <dbReference type="ARBA" id="ARBA00032319"/>
    </source>
</evidence>
<dbReference type="GO" id="GO:0005634">
    <property type="term" value="C:nucleus"/>
    <property type="evidence" value="ECO:0007669"/>
    <property type="project" value="UniProtKB-SubCell"/>
</dbReference>
<dbReference type="GO" id="GO:0031515">
    <property type="term" value="C:tRNA (m1A) methyltransferase complex"/>
    <property type="evidence" value="ECO:0007669"/>
    <property type="project" value="InterPro"/>
</dbReference>